<feature type="compositionally biased region" description="Polar residues" evidence="1">
    <location>
        <begin position="64"/>
        <end position="80"/>
    </location>
</feature>
<dbReference type="EMBL" id="RWJN01000106">
    <property type="protein sequence ID" value="TCD67210.1"/>
    <property type="molecule type" value="Genomic_DNA"/>
</dbReference>
<name>A0A4R0RFU0_9APHY</name>
<evidence type="ECO:0000313" key="2">
    <source>
        <dbReference type="EMBL" id="TCD67210.1"/>
    </source>
</evidence>
<gene>
    <name evidence="2" type="ORF">EIP91_000386</name>
</gene>
<feature type="region of interest" description="Disordered" evidence="1">
    <location>
        <begin position="100"/>
        <end position="176"/>
    </location>
</feature>
<keyword evidence="3" id="KW-1185">Reference proteome</keyword>
<dbReference type="Proteomes" id="UP000292702">
    <property type="component" value="Unassembled WGS sequence"/>
</dbReference>
<feature type="compositionally biased region" description="Low complexity" evidence="1">
    <location>
        <begin position="9"/>
        <end position="24"/>
    </location>
</feature>
<feature type="region of interest" description="Disordered" evidence="1">
    <location>
        <begin position="64"/>
        <end position="83"/>
    </location>
</feature>
<evidence type="ECO:0000256" key="1">
    <source>
        <dbReference type="SAM" id="MobiDB-lite"/>
    </source>
</evidence>
<evidence type="ECO:0000313" key="3">
    <source>
        <dbReference type="Proteomes" id="UP000292702"/>
    </source>
</evidence>
<dbReference type="AlphaFoldDB" id="A0A4R0RFU0"/>
<feature type="region of interest" description="Disordered" evidence="1">
    <location>
        <begin position="1"/>
        <end position="24"/>
    </location>
</feature>
<comment type="caution">
    <text evidence="2">The sequence shown here is derived from an EMBL/GenBank/DDBJ whole genome shotgun (WGS) entry which is preliminary data.</text>
</comment>
<sequence length="364" mass="39338">MLLPRTVNQGQSSSSSTGSSGATMSGSNYYMYSGAGGAVMEYQGATENKGPSATQEIGQQSVFTSGTSGVHASSQQQVVNSKREEEDIIARYVYDVISRRSETQSRSAQPPYRRSSIGRRSMMESQSQSSSGRGGMMSSSQSSSSSGRYGNMMESQQSSMSSNGGSGSMSSSQSSSISRREAIAALLLARQNLQLSQQSATAHNADGSTDMGVQQQISLDHIHMQQQSGMEFMGKRSESGFISALAARALARDAKCIATFMALCAPRLLPPDQSQKYNASPFPLPHGVKVAFWRRLCLCAQFPAFSGIAPTHLRISARTPVVTPSVHRDSVLRVEEDVLEQELWRSSFHPTDRSQLRTLKTTIL</sequence>
<feature type="compositionally biased region" description="Low complexity" evidence="1">
    <location>
        <begin position="118"/>
        <end position="176"/>
    </location>
</feature>
<organism evidence="2 3">
    <name type="scientific">Steccherinum ochraceum</name>
    <dbReference type="NCBI Taxonomy" id="92696"/>
    <lineage>
        <taxon>Eukaryota</taxon>
        <taxon>Fungi</taxon>
        <taxon>Dikarya</taxon>
        <taxon>Basidiomycota</taxon>
        <taxon>Agaricomycotina</taxon>
        <taxon>Agaricomycetes</taxon>
        <taxon>Polyporales</taxon>
        <taxon>Steccherinaceae</taxon>
        <taxon>Steccherinum</taxon>
    </lineage>
</organism>
<protein>
    <submittedName>
        <fullName evidence="2">Uncharacterized protein</fullName>
    </submittedName>
</protein>
<accession>A0A4R0RFU0</accession>
<proteinExistence type="predicted"/>
<reference evidence="2 3" key="1">
    <citation type="submission" date="2018-11" db="EMBL/GenBank/DDBJ databases">
        <title>Genome assembly of Steccherinum ochraceum LE-BIN_3174, the white-rot fungus of the Steccherinaceae family (The Residual Polyporoid clade, Polyporales, Basidiomycota).</title>
        <authorList>
            <person name="Fedorova T.V."/>
            <person name="Glazunova O.A."/>
            <person name="Landesman E.O."/>
            <person name="Moiseenko K.V."/>
            <person name="Psurtseva N.V."/>
            <person name="Savinova O.S."/>
            <person name="Shakhova N.V."/>
            <person name="Tyazhelova T.V."/>
            <person name="Vasina D.V."/>
        </authorList>
    </citation>
    <scope>NUCLEOTIDE SEQUENCE [LARGE SCALE GENOMIC DNA]</scope>
    <source>
        <strain evidence="2 3">LE-BIN_3174</strain>
    </source>
</reference>